<dbReference type="EMBL" id="DSTX01000002">
    <property type="protein sequence ID" value="HFK20222.1"/>
    <property type="molecule type" value="Genomic_DNA"/>
</dbReference>
<dbReference type="Gene3D" id="1.10.10.10">
    <property type="entry name" value="Winged helix-like DNA-binding domain superfamily/Winged helix DNA-binding domain"/>
    <property type="match status" value="1"/>
</dbReference>
<comment type="caution">
    <text evidence="1">The sequence shown here is derived from an EMBL/GenBank/DDBJ whole genome shotgun (WGS) entry which is preliminary data.</text>
</comment>
<dbReference type="AlphaFoldDB" id="A0A7C3F5E6"/>
<dbReference type="SUPFAM" id="SSF46785">
    <property type="entry name" value="Winged helix' DNA-binding domain"/>
    <property type="match status" value="1"/>
</dbReference>
<dbReference type="InterPro" id="IPR036388">
    <property type="entry name" value="WH-like_DNA-bd_sf"/>
</dbReference>
<sequence>MVSIVLPDAKLANFCIAMSDENMQRAILSLISGPLDKSQMATLLRKSPEDVETEVNTLIALGLIRRVRQPNSDREIYALEFSMGRLSKHQDAKIVGALSEEISGVIYNFLEEHAEEITSGCAKSGASLGREVEQLLLAAFSKIMEQYGHEIMAEDQRLCKASGDKGQ</sequence>
<proteinExistence type="predicted"/>
<dbReference type="InterPro" id="IPR036390">
    <property type="entry name" value="WH_DNA-bd_sf"/>
</dbReference>
<protein>
    <submittedName>
        <fullName evidence="1">Uncharacterized protein</fullName>
    </submittedName>
</protein>
<organism evidence="1">
    <name type="scientific">Candidatus Methanomethylicus mesodigestus</name>
    <dbReference type="NCBI Taxonomy" id="1867258"/>
    <lineage>
        <taxon>Archaea</taxon>
        <taxon>Thermoproteota</taxon>
        <taxon>Methanosuratincolia</taxon>
        <taxon>Candidatus Methanomethylicales</taxon>
        <taxon>Candidatus Methanomethylicaceae</taxon>
        <taxon>Candidatus Methanomethylicus</taxon>
    </lineage>
</organism>
<reference evidence="1" key="1">
    <citation type="journal article" date="2020" name="mSystems">
        <title>Genome- and Community-Level Interaction Insights into Carbon Utilization and Element Cycling Functions of Hydrothermarchaeota in Hydrothermal Sediment.</title>
        <authorList>
            <person name="Zhou Z."/>
            <person name="Liu Y."/>
            <person name="Xu W."/>
            <person name="Pan J."/>
            <person name="Luo Z.H."/>
            <person name="Li M."/>
        </authorList>
    </citation>
    <scope>NUCLEOTIDE SEQUENCE [LARGE SCALE GENOMIC DNA]</scope>
    <source>
        <strain evidence="1">SpSt-468</strain>
    </source>
</reference>
<accession>A0A7C3F5E6</accession>
<gene>
    <name evidence="1" type="ORF">ENS19_02975</name>
</gene>
<evidence type="ECO:0000313" key="1">
    <source>
        <dbReference type="EMBL" id="HFK20222.1"/>
    </source>
</evidence>
<name>A0A7C3F5E6_9CREN</name>